<evidence type="ECO:0000259" key="10">
    <source>
        <dbReference type="Pfam" id="PF00909"/>
    </source>
</evidence>
<reference evidence="11 12" key="1">
    <citation type="submission" date="2019-04" db="EMBL/GenBank/DDBJ databases">
        <authorList>
            <person name="Van Vliet M D."/>
        </authorList>
    </citation>
    <scope>NUCLEOTIDE SEQUENCE [LARGE SCALE GENOMIC DNA]</scope>
    <source>
        <strain evidence="11 12">F1</strain>
    </source>
</reference>
<name>A0A6C2UB17_PONDE</name>
<evidence type="ECO:0000256" key="8">
    <source>
        <dbReference type="SAM" id="Phobius"/>
    </source>
</evidence>
<evidence type="ECO:0000256" key="1">
    <source>
        <dbReference type="ARBA" id="ARBA00004141"/>
    </source>
</evidence>
<evidence type="ECO:0000256" key="9">
    <source>
        <dbReference type="SAM" id="SignalP"/>
    </source>
</evidence>
<organism evidence="11 12">
    <name type="scientific">Pontiella desulfatans</name>
    <dbReference type="NCBI Taxonomy" id="2750659"/>
    <lineage>
        <taxon>Bacteria</taxon>
        <taxon>Pseudomonadati</taxon>
        <taxon>Kiritimatiellota</taxon>
        <taxon>Kiritimatiellia</taxon>
        <taxon>Kiritimatiellales</taxon>
        <taxon>Pontiellaceae</taxon>
        <taxon>Pontiella</taxon>
    </lineage>
</organism>
<feature type="signal peptide" evidence="9">
    <location>
        <begin position="1"/>
        <end position="25"/>
    </location>
</feature>
<dbReference type="GO" id="GO:0008519">
    <property type="term" value="F:ammonium channel activity"/>
    <property type="evidence" value="ECO:0007669"/>
    <property type="project" value="InterPro"/>
</dbReference>
<feature type="transmembrane region" description="Helical" evidence="8">
    <location>
        <begin position="226"/>
        <end position="246"/>
    </location>
</feature>
<feature type="transmembrane region" description="Helical" evidence="8">
    <location>
        <begin position="143"/>
        <end position="161"/>
    </location>
</feature>
<evidence type="ECO:0000256" key="5">
    <source>
        <dbReference type="ARBA" id="ARBA00022989"/>
    </source>
</evidence>
<feature type="chain" id="PRO_5025332296" evidence="9">
    <location>
        <begin position="26"/>
        <end position="428"/>
    </location>
</feature>
<protein>
    <submittedName>
        <fullName evidence="11">Ammonia channel</fullName>
    </submittedName>
</protein>
<evidence type="ECO:0000256" key="2">
    <source>
        <dbReference type="ARBA" id="ARBA00005887"/>
    </source>
</evidence>
<evidence type="ECO:0000256" key="3">
    <source>
        <dbReference type="ARBA" id="ARBA00022448"/>
    </source>
</evidence>
<dbReference type="InterPro" id="IPR024041">
    <property type="entry name" value="NH4_transpt_AmtB-like_dom"/>
</dbReference>
<evidence type="ECO:0000313" key="11">
    <source>
        <dbReference type="EMBL" id="VGO17053.1"/>
    </source>
</evidence>
<dbReference type="Proteomes" id="UP000366872">
    <property type="component" value="Unassembled WGS sequence"/>
</dbReference>
<keyword evidence="12" id="KW-1185">Reference proteome</keyword>
<accession>A0A6C2UB17</accession>
<proteinExistence type="inferred from homology"/>
<feature type="transmembrane region" description="Helical" evidence="8">
    <location>
        <begin position="286"/>
        <end position="304"/>
    </location>
</feature>
<sequence length="428" mass="44767">MQLSKKVALAVTFLAGLCLSGTAMAAEGDAAGELASSSNTLFILLGAVMILAMHGGFAFLEVGSVRRKNQVNALNKIICEWGFSTIVYFLIGYPLARGVSFLVPVEEMAVNHGFEYVKFFLLLGFAACIPAIISGGVAERAKFWTNSVAGGIFVGLVYPLIEGVTWGRFNNGLGGAEGWLASTFGAPFHDFAGSVVVHATGGWLALPAVMLLGARLKRYDSNSIKVSSIPFLALGSWILIVGWFGFNVMSAGELTAVSGLVAMNSLMAMVGGTIAAMAISKNDAGFVHNGALAGLVAVCAGSDLYHPVCAAVVGAFAGGIFVFMFEIETEKWKIDDVLGVWPLHGICGAWGGIAAGIFGQKALGGIGGVSFFSQLIVTALVVVFCVVASTVVYGLLKITVGIRLDHHEELRGSDLTVHMIEANPEEAM</sequence>
<keyword evidence="3" id="KW-0813">Transport</keyword>
<keyword evidence="7" id="KW-0924">Ammonia transport</keyword>
<feature type="transmembrane region" description="Helical" evidence="8">
    <location>
        <begin position="339"/>
        <end position="359"/>
    </location>
</feature>
<feature type="transmembrane region" description="Helical" evidence="8">
    <location>
        <begin position="371"/>
        <end position="396"/>
    </location>
</feature>
<feature type="domain" description="Ammonium transporter AmtB-like" evidence="10">
    <location>
        <begin position="42"/>
        <end position="418"/>
    </location>
</feature>
<dbReference type="SUPFAM" id="SSF111352">
    <property type="entry name" value="Ammonium transporter"/>
    <property type="match status" value="1"/>
</dbReference>
<keyword evidence="9" id="KW-0732">Signal</keyword>
<comment type="subcellular location">
    <subcellularLocation>
        <location evidence="1">Membrane</location>
        <topology evidence="1">Multi-pass membrane protein</topology>
    </subcellularLocation>
</comment>
<feature type="transmembrane region" description="Helical" evidence="8">
    <location>
        <begin position="191"/>
        <end position="214"/>
    </location>
</feature>
<feature type="transmembrane region" description="Helical" evidence="8">
    <location>
        <begin position="41"/>
        <end position="65"/>
    </location>
</feature>
<dbReference type="GO" id="GO:0097272">
    <property type="term" value="P:ammonium homeostasis"/>
    <property type="evidence" value="ECO:0007669"/>
    <property type="project" value="TreeGrafter"/>
</dbReference>
<evidence type="ECO:0000256" key="7">
    <source>
        <dbReference type="ARBA" id="ARBA00023177"/>
    </source>
</evidence>
<feature type="transmembrane region" description="Helical" evidence="8">
    <location>
        <begin position="258"/>
        <end position="279"/>
    </location>
</feature>
<dbReference type="EMBL" id="CAAHFG010000004">
    <property type="protein sequence ID" value="VGO17053.1"/>
    <property type="molecule type" value="Genomic_DNA"/>
</dbReference>
<dbReference type="Gene3D" id="1.10.3430.10">
    <property type="entry name" value="Ammonium transporter AmtB like domains"/>
    <property type="match status" value="1"/>
</dbReference>
<evidence type="ECO:0000313" key="12">
    <source>
        <dbReference type="Proteomes" id="UP000366872"/>
    </source>
</evidence>
<feature type="transmembrane region" description="Helical" evidence="8">
    <location>
        <begin position="310"/>
        <end position="327"/>
    </location>
</feature>
<dbReference type="PANTHER" id="PTHR11730:SF89">
    <property type="entry name" value="AMMONIUM TRANSPORTER SLL0108-RELATED"/>
    <property type="match status" value="1"/>
</dbReference>
<evidence type="ECO:0000256" key="6">
    <source>
        <dbReference type="ARBA" id="ARBA00023136"/>
    </source>
</evidence>
<dbReference type="InterPro" id="IPR029020">
    <property type="entry name" value="Ammonium/urea_transptr"/>
</dbReference>
<feature type="transmembrane region" description="Helical" evidence="8">
    <location>
        <begin position="116"/>
        <end position="136"/>
    </location>
</feature>
<evidence type="ECO:0000256" key="4">
    <source>
        <dbReference type="ARBA" id="ARBA00022692"/>
    </source>
</evidence>
<dbReference type="AlphaFoldDB" id="A0A6C2UB17"/>
<keyword evidence="6 8" id="KW-0472">Membrane</keyword>
<dbReference type="Pfam" id="PF00909">
    <property type="entry name" value="Ammonium_transp"/>
    <property type="match status" value="1"/>
</dbReference>
<dbReference type="PROSITE" id="PS01219">
    <property type="entry name" value="AMMONIUM_TRANSP"/>
    <property type="match status" value="1"/>
</dbReference>
<comment type="similarity">
    <text evidence="2">Belongs to the ammonia transporter channel (TC 1.A.11.2) family.</text>
</comment>
<keyword evidence="4 8" id="KW-0812">Transmembrane</keyword>
<dbReference type="InterPro" id="IPR018047">
    <property type="entry name" value="Ammonium_transpt_CS"/>
</dbReference>
<gene>
    <name evidence="11" type="primary">amtB_2</name>
    <name evidence="11" type="ORF">PDESU_05647</name>
</gene>
<dbReference type="GO" id="GO:0016020">
    <property type="term" value="C:membrane"/>
    <property type="evidence" value="ECO:0007669"/>
    <property type="project" value="UniProtKB-SubCell"/>
</dbReference>
<feature type="transmembrane region" description="Helical" evidence="8">
    <location>
        <begin position="77"/>
        <end position="96"/>
    </location>
</feature>
<dbReference type="PANTHER" id="PTHR11730">
    <property type="entry name" value="AMMONIUM TRANSPORTER"/>
    <property type="match status" value="1"/>
</dbReference>
<keyword evidence="5 8" id="KW-1133">Transmembrane helix</keyword>